<evidence type="ECO:0000256" key="5">
    <source>
        <dbReference type="ARBA" id="ARBA00025781"/>
    </source>
</evidence>
<evidence type="ECO:0000256" key="1">
    <source>
        <dbReference type="ARBA" id="ARBA00004470"/>
    </source>
</evidence>
<dbReference type="Pfam" id="PF00004">
    <property type="entry name" value="AAA"/>
    <property type="match status" value="1"/>
</dbReference>
<evidence type="ECO:0000256" key="2">
    <source>
        <dbReference type="ARBA" id="ARBA00022741"/>
    </source>
</evidence>
<dbReference type="Pfam" id="PF21228">
    <property type="entry name" value="RuBisCO_activase_AAA_helical"/>
    <property type="match status" value="1"/>
</dbReference>
<evidence type="ECO:0000259" key="8">
    <source>
        <dbReference type="Pfam" id="PF00004"/>
    </source>
</evidence>
<comment type="subcellular location">
    <subcellularLocation>
        <location evidence="1 6">Plastid</location>
        <location evidence="1 6">Chloroplast stroma</location>
    </subcellularLocation>
</comment>
<dbReference type="Gene3D" id="1.10.8.1070">
    <property type="match status" value="1"/>
</dbReference>
<evidence type="ECO:0000256" key="4">
    <source>
        <dbReference type="ARBA" id="ARBA00025556"/>
    </source>
</evidence>
<dbReference type="InterPro" id="IPR048571">
    <property type="entry name" value="RuBisCO_activase_AAA_helical"/>
</dbReference>
<evidence type="ECO:0000313" key="11">
    <source>
        <dbReference type="Proteomes" id="UP001497522"/>
    </source>
</evidence>
<feature type="region of interest" description="Disordered" evidence="7">
    <location>
        <begin position="88"/>
        <end position="130"/>
    </location>
</feature>
<dbReference type="EMBL" id="OZ023712">
    <property type="protein sequence ID" value="CAK9860722.1"/>
    <property type="molecule type" value="Genomic_DNA"/>
</dbReference>
<gene>
    <name evidence="10" type="ORF">CSSPJE1EN2_LOCUS3717</name>
</gene>
<keyword evidence="6" id="KW-0150">Chloroplast</keyword>
<dbReference type="InterPro" id="IPR044960">
    <property type="entry name" value="RCA-like"/>
</dbReference>
<evidence type="ECO:0000256" key="7">
    <source>
        <dbReference type="SAM" id="MobiDB-lite"/>
    </source>
</evidence>
<dbReference type="Gene3D" id="3.40.50.300">
    <property type="entry name" value="P-loop containing nucleotide triphosphate hydrolases"/>
    <property type="match status" value="1"/>
</dbReference>
<keyword evidence="2 6" id="KW-0547">Nucleotide-binding</keyword>
<organism evidence="10 11">
    <name type="scientific">Sphagnum jensenii</name>
    <dbReference type="NCBI Taxonomy" id="128206"/>
    <lineage>
        <taxon>Eukaryota</taxon>
        <taxon>Viridiplantae</taxon>
        <taxon>Streptophyta</taxon>
        <taxon>Embryophyta</taxon>
        <taxon>Bryophyta</taxon>
        <taxon>Sphagnophytina</taxon>
        <taxon>Sphagnopsida</taxon>
        <taxon>Sphagnales</taxon>
        <taxon>Sphagnaceae</taxon>
        <taxon>Sphagnum</taxon>
    </lineage>
</organism>
<dbReference type="InterPro" id="IPR027417">
    <property type="entry name" value="P-loop_NTPase"/>
</dbReference>
<comment type="similarity">
    <text evidence="5 6">Belongs to the RuBisCO activase family.</text>
</comment>
<keyword evidence="6" id="KW-0934">Plastid</keyword>
<keyword evidence="3 6" id="KW-0067">ATP-binding</keyword>
<keyword evidence="11" id="KW-1185">Reference proteome</keyword>
<dbReference type="Proteomes" id="UP001497522">
    <property type="component" value="Chromosome 11"/>
</dbReference>
<feature type="compositionally biased region" description="Basic and acidic residues" evidence="7">
    <location>
        <begin position="113"/>
        <end position="123"/>
    </location>
</feature>
<dbReference type="InterPro" id="IPR003959">
    <property type="entry name" value="ATPase_AAA_core"/>
</dbReference>
<evidence type="ECO:0000256" key="6">
    <source>
        <dbReference type="RuleBase" id="RU369045"/>
    </source>
</evidence>
<accession>A0ABP1ADV8</accession>
<evidence type="ECO:0000313" key="10">
    <source>
        <dbReference type="EMBL" id="CAK9860722.1"/>
    </source>
</evidence>
<reference evidence="10" key="1">
    <citation type="submission" date="2024-03" db="EMBL/GenBank/DDBJ databases">
        <authorList>
            <consortium name="ELIXIR-Norway"/>
            <consortium name="Elixir Norway"/>
        </authorList>
    </citation>
    <scope>NUCLEOTIDE SEQUENCE</scope>
</reference>
<comment type="function">
    <text evidence="4 6">Activation of RuBisCO (ribulose-1,5-bisphosphate carboxylase/oxygenase; EC 4.1.1.39) involves the ATP-dependent carboxylation of the epsilon-amino group of lysine leading to a carbamate structure.</text>
</comment>
<proteinExistence type="inferred from homology"/>
<protein>
    <recommendedName>
        <fullName evidence="6">Ribulose bisphosphate carboxylase/oxygenase activase, chloroplastic</fullName>
        <shortName evidence="6">RA</shortName>
        <shortName evidence="6">RuBisCO activase</shortName>
    </recommendedName>
</protein>
<feature type="domain" description="ATPase AAA-type core" evidence="8">
    <location>
        <begin position="228"/>
        <end position="372"/>
    </location>
</feature>
<sequence length="501" mass="56281">MEAVALSTSIVAVNCIIVRSSSSSSSNRGDAGEHRHRCSLACTAAVPSNRRMGRSFPWRYRLRPVHHLQFSKEASQVRRCLRPAAEEEGLEAKDAAGGEGENARELQEEEESESKQESSEEGKKKKYQSSWEAKDVEGNDYLYRLGKEADNLNITVGARAGLIDPLFVGDFLGKEADIVFKYRQTVTRSFQHLQGDYYIAPAFMVMTHIAKNYLASQIDAKVPLILGVWGGKGQGKSFQTELIFKALDIEPIIMSAGEMESEWAGEPGKLIRDRYRAAHLVIKNKGKMSCLMINDLDAGIGRFENTQMTVNNQMVVGTLMNLADNPTRVSIGQDWRDDDIVNRVPIICTGNDFSKVWAPLIRDGRMDKFYWQPTREDLVNIIHQMYCKDGFTQDNIAFIVDTFPNQALDFYGALRSRTYDAHILKWVNENGGAEKIGPKLIRRPKDEPLLPFIPPKQTMEDLIQAGHELVEEQKMVMSMKLSEEYMKTQRGPGGSLSVSAS</sequence>
<evidence type="ECO:0000256" key="3">
    <source>
        <dbReference type="ARBA" id="ARBA00022840"/>
    </source>
</evidence>
<evidence type="ECO:0000259" key="9">
    <source>
        <dbReference type="Pfam" id="PF21228"/>
    </source>
</evidence>
<feature type="compositionally biased region" description="Basic and acidic residues" evidence="7">
    <location>
        <begin position="90"/>
        <end position="106"/>
    </location>
</feature>
<name>A0ABP1ADV8_9BRYO</name>
<dbReference type="PANTHER" id="PTHR32429:SF11">
    <property type="entry name" value="RIBULOSE BISPHOSPHATE CARBOXYLASE_OXYGENASE ACTIVASE, CHLOROPLASTIC"/>
    <property type="match status" value="1"/>
</dbReference>
<feature type="domain" description="Ribulose bisphosphate carboxylase/oxygenase activase AAA helical" evidence="9">
    <location>
        <begin position="375"/>
        <end position="473"/>
    </location>
</feature>
<dbReference type="PANTHER" id="PTHR32429">
    <property type="match status" value="1"/>
</dbReference>
<dbReference type="SUPFAM" id="SSF52540">
    <property type="entry name" value="P-loop containing nucleoside triphosphate hydrolases"/>
    <property type="match status" value="1"/>
</dbReference>